<evidence type="ECO:0000256" key="1">
    <source>
        <dbReference type="SAM" id="Coils"/>
    </source>
</evidence>
<gene>
    <name evidence="2" type="ORF">NYR54_12870</name>
</gene>
<dbReference type="EMBL" id="JAODNV010000013">
    <property type="protein sequence ID" value="MCT8991172.1"/>
    <property type="molecule type" value="Genomic_DNA"/>
</dbReference>
<proteinExistence type="predicted"/>
<accession>A0A9X2XBI8</accession>
<dbReference type="Proteomes" id="UP001149009">
    <property type="component" value="Unassembled WGS sequence"/>
</dbReference>
<keyword evidence="3" id="KW-1185">Reference proteome</keyword>
<evidence type="ECO:0000313" key="3">
    <source>
        <dbReference type="Proteomes" id="UP001149009"/>
    </source>
</evidence>
<protein>
    <submittedName>
        <fullName evidence="2">Accessory factor UbiK family protein</fullName>
    </submittedName>
</protein>
<dbReference type="AlphaFoldDB" id="A0A9X2XBI8"/>
<sequence>MTDGTNRILDEFARMVTDAAGAAQGVRREFENLFRSQTERLLHSMDLVQREDFEAVREMAIKAREENVELARRIEALEARLAAREAAGTAEKPAGGRSRK</sequence>
<dbReference type="Pfam" id="PF04380">
    <property type="entry name" value="BMFP"/>
    <property type="match status" value="1"/>
</dbReference>
<comment type="caution">
    <text evidence="2">The sequence shown here is derived from an EMBL/GenBank/DDBJ whole genome shotgun (WGS) entry which is preliminary data.</text>
</comment>
<dbReference type="RefSeq" id="WP_261516076.1">
    <property type="nucleotide sequence ID" value="NZ_JAODNV010000013.1"/>
</dbReference>
<feature type="coiled-coil region" evidence="1">
    <location>
        <begin position="60"/>
        <end position="87"/>
    </location>
</feature>
<keyword evidence="1" id="KW-0175">Coiled coil</keyword>
<reference evidence="2" key="1">
    <citation type="submission" date="2022-08" db="EMBL/GenBank/DDBJ databases">
        <title>Chelativorans sichuanense sp. nov., a paraffin oil-degrading bacterium isolated from a mixture of oil-based drill cuttings and paddy soil.</title>
        <authorList>
            <person name="Yu J."/>
            <person name="Liu H."/>
            <person name="Chen Q."/>
        </authorList>
    </citation>
    <scope>NUCLEOTIDE SEQUENCE</scope>
    <source>
        <strain evidence="2">SCAU 2101</strain>
    </source>
</reference>
<organism evidence="2 3">
    <name type="scientific">Chelativorans petroleitrophicus</name>
    <dbReference type="NCBI Taxonomy" id="2975484"/>
    <lineage>
        <taxon>Bacteria</taxon>
        <taxon>Pseudomonadati</taxon>
        <taxon>Pseudomonadota</taxon>
        <taxon>Alphaproteobacteria</taxon>
        <taxon>Hyphomicrobiales</taxon>
        <taxon>Phyllobacteriaceae</taxon>
        <taxon>Chelativorans</taxon>
    </lineage>
</organism>
<dbReference type="InterPro" id="IPR007475">
    <property type="entry name" value="UbiK"/>
</dbReference>
<evidence type="ECO:0000313" key="2">
    <source>
        <dbReference type="EMBL" id="MCT8991172.1"/>
    </source>
</evidence>
<name>A0A9X2XBI8_9HYPH</name>